<dbReference type="InterPro" id="IPR012347">
    <property type="entry name" value="Ferritin-like"/>
</dbReference>
<dbReference type="RefSeq" id="WP_146848396.1">
    <property type="nucleotide sequence ID" value="NZ_BKAG01000001.1"/>
</dbReference>
<dbReference type="PANTHER" id="PTHR30565">
    <property type="entry name" value="PROTEIN YCIF"/>
    <property type="match status" value="1"/>
</dbReference>
<protein>
    <submittedName>
        <fullName evidence="1">Uncharacterized protein</fullName>
    </submittedName>
</protein>
<gene>
    <name evidence="1" type="ORF">BGE01nite_02150</name>
</gene>
<dbReference type="AlphaFoldDB" id="A0A512M2F5"/>
<dbReference type="InterPro" id="IPR009078">
    <property type="entry name" value="Ferritin-like_SF"/>
</dbReference>
<dbReference type="InterPro" id="IPR047114">
    <property type="entry name" value="YciF"/>
</dbReference>
<dbReference type="Proteomes" id="UP000321577">
    <property type="component" value="Unassembled WGS sequence"/>
</dbReference>
<proteinExistence type="predicted"/>
<dbReference type="EMBL" id="BKAG01000001">
    <property type="protein sequence ID" value="GEP40924.1"/>
    <property type="molecule type" value="Genomic_DNA"/>
</dbReference>
<dbReference type="Pfam" id="PF05974">
    <property type="entry name" value="DUF892"/>
    <property type="match status" value="1"/>
</dbReference>
<keyword evidence="2" id="KW-1185">Reference proteome</keyword>
<dbReference type="PANTHER" id="PTHR30565:SF9">
    <property type="entry name" value="PROTEIN YCIF"/>
    <property type="match status" value="1"/>
</dbReference>
<reference evidence="1 2" key="1">
    <citation type="submission" date="2019-07" db="EMBL/GenBank/DDBJ databases">
        <title>Whole genome shotgun sequence of Brevifollis gellanilyticus NBRC 108608.</title>
        <authorList>
            <person name="Hosoyama A."/>
            <person name="Uohara A."/>
            <person name="Ohji S."/>
            <person name="Ichikawa N."/>
        </authorList>
    </citation>
    <scope>NUCLEOTIDE SEQUENCE [LARGE SCALE GENOMIC DNA]</scope>
    <source>
        <strain evidence="1 2">NBRC 108608</strain>
    </source>
</reference>
<dbReference type="OrthoDB" id="9795056at2"/>
<name>A0A512M2F5_9BACT</name>
<accession>A0A512M2F5</accession>
<comment type="caution">
    <text evidence="1">The sequence shown here is derived from an EMBL/GenBank/DDBJ whole genome shotgun (WGS) entry which is preliminary data.</text>
</comment>
<dbReference type="Gene3D" id="1.20.1260.10">
    <property type="match status" value="1"/>
</dbReference>
<dbReference type="CDD" id="cd07909">
    <property type="entry name" value="YciF"/>
    <property type="match status" value="1"/>
</dbReference>
<organism evidence="1 2">
    <name type="scientific">Brevifollis gellanilyticus</name>
    <dbReference type="NCBI Taxonomy" id="748831"/>
    <lineage>
        <taxon>Bacteria</taxon>
        <taxon>Pseudomonadati</taxon>
        <taxon>Verrucomicrobiota</taxon>
        <taxon>Verrucomicrobiia</taxon>
        <taxon>Verrucomicrobiales</taxon>
        <taxon>Verrucomicrobiaceae</taxon>
    </lineage>
</organism>
<evidence type="ECO:0000313" key="2">
    <source>
        <dbReference type="Proteomes" id="UP000321577"/>
    </source>
</evidence>
<sequence length="168" mass="18506">MKLKNLHDLLVHELTDLYSAERQLAKALPSMVRAASDEELRECFEAHLAETMNHVARLEMIAQSCDIKFGRHKCKGMEGLIREGKELISEDADDHVRDAGLIGAAQRLEHYEIAGYGTARALAKCLGYDEAVKLLSETLEEEKAADKLLTTIAETAVNTKADAALVDA</sequence>
<dbReference type="SUPFAM" id="SSF47240">
    <property type="entry name" value="Ferritin-like"/>
    <property type="match status" value="1"/>
</dbReference>
<evidence type="ECO:0000313" key="1">
    <source>
        <dbReference type="EMBL" id="GEP40924.1"/>
    </source>
</evidence>
<dbReference type="InterPro" id="IPR010287">
    <property type="entry name" value="DUF892_YciF-like"/>
</dbReference>